<reference evidence="8" key="1">
    <citation type="submission" date="2016-07" db="EMBL/GenBank/DDBJ databases">
        <authorList>
            <person name="Florea S."/>
            <person name="Webb J.S."/>
            <person name="Jaromczyk J."/>
            <person name="Schardl C.L."/>
        </authorList>
    </citation>
    <scope>NUCLEOTIDE SEQUENCE [LARGE SCALE GENOMIC DNA]</scope>
    <source>
        <strain evidence="8">MV-1</strain>
    </source>
</reference>
<organism evidence="7 8">
    <name type="scientific">Magnetovibrio blakemorei</name>
    <dbReference type="NCBI Taxonomy" id="28181"/>
    <lineage>
        <taxon>Bacteria</taxon>
        <taxon>Pseudomonadati</taxon>
        <taxon>Pseudomonadota</taxon>
        <taxon>Alphaproteobacteria</taxon>
        <taxon>Rhodospirillales</taxon>
        <taxon>Magnetovibrionaceae</taxon>
        <taxon>Magnetovibrio</taxon>
    </lineage>
</organism>
<dbReference type="InterPro" id="IPR023380">
    <property type="entry name" value="DsbB-like_sf"/>
</dbReference>
<keyword evidence="5 6" id="KW-0472">Membrane</keyword>
<comment type="caution">
    <text evidence="7">The sequence shown here is derived from an EMBL/GenBank/DDBJ whole genome shotgun (WGS) entry which is preliminary data.</text>
</comment>
<feature type="transmembrane region" description="Helical" evidence="6">
    <location>
        <begin position="63"/>
        <end position="85"/>
    </location>
</feature>
<dbReference type="Gene3D" id="1.20.1550.10">
    <property type="entry name" value="DsbB-like"/>
    <property type="match status" value="1"/>
</dbReference>
<evidence type="ECO:0000256" key="2">
    <source>
        <dbReference type="ARBA" id="ARBA00022475"/>
    </source>
</evidence>
<dbReference type="GO" id="GO:0006457">
    <property type="term" value="P:protein folding"/>
    <property type="evidence" value="ECO:0007669"/>
    <property type="project" value="InterPro"/>
</dbReference>
<comment type="subcellular location">
    <subcellularLocation>
        <location evidence="1">Cell membrane</location>
        <topology evidence="1">Multi-pass membrane protein</topology>
    </subcellularLocation>
</comment>
<dbReference type="Pfam" id="PF02600">
    <property type="entry name" value="DsbB"/>
    <property type="match status" value="1"/>
</dbReference>
<name>A0A1E5Q8B2_9PROT</name>
<dbReference type="Proteomes" id="UP000095347">
    <property type="component" value="Unassembled WGS sequence"/>
</dbReference>
<dbReference type="AlphaFoldDB" id="A0A1E5Q8B2"/>
<dbReference type="PANTHER" id="PTHR36570">
    <property type="entry name" value="DISULFIDE BOND FORMATION PROTEIN B"/>
    <property type="match status" value="1"/>
</dbReference>
<keyword evidence="3 6" id="KW-0812">Transmembrane</keyword>
<feature type="transmembrane region" description="Helical" evidence="6">
    <location>
        <begin position="128"/>
        <end position="154"/>
    </location>
</feature>
<dbReference type="InterPro" id="IPR050183">
    <property type="entry name" value="DsbB"/>
</dbReference>
<evidence type="ECO:0000313" key="7">
    <source>
        <dbReference type="EMBL" id="OEJ67604.1"/>
    </source>
</evidence>
<dbReference type="SUPFAM" id="SSF158442">
    <property type="entry name" value="DsbB-like"/>
    <property type="match status" value="1"/>
</dbReference>
<feature type="transmembrane region" description="Helical" evidence="6">
    <location>
        <begin position="40"/>
        <end position="58"/>
    </location>
</feature>
<evidence type="ECO:0000256" key="3">
    <source>
        <dbReference type="ARBA" id="ARBA00022692"/>
    </source>
</evidence>
<sequence>MPLSPTRLYPALLILVGVSALATAYTAQFGFGLEPCILCLYQRVPFALSIVLGLVGLWRPAWLVGVFTLATIIFAANAGVAVYHVGVEQHWWASAVGCGGKLVTQVSAQDLMASLSTKPAKSCDTVDWTMFGISIAGWNIVFSGALAAASLYVLRTRKWETPS</sequence>
<dbReference type="GO" id="GO:0005886">
    <property type="term" value="C:plasma membrane"/>
    <property type="evidence" value="ECO:0007669"/>
    <property type="project" value="UniProtKB-SubCell"/>
</dbReference>
<keyword evidence="4 6" id="KW-1133">Transmembrane helix</keyword>
<protein>
    <recommendedName>
        <fullName evidence="9">Disulfide bond formation protein DsbB</fullName>
    </recommendedName>
</protein>
<evidence type="ECO:0000256" key="6">
    <source>
        <dbReference type="SAM" id="Phobius"/>
    </source>
</evidence>
<evidence type="ECO:0000256" key="1">
    <source>
        <dbReference type="ARBA" id="ARBA00004651"/>
    </source>
</evidence>
<keyword evidence="2" id="KW-1003">Cell membrane</keyword>
<evidence type="ECO:0008006" key="9">
    <source>
        <dbReference type="Google" id="ProtNLM"/>
    </source>
</evidence>
<dbReference type="PANTHER" id="PTHR36570:SF3">
    <property type="entry name" value="DISULFIDE BOND FORMATION PROTEIN B"/>
    <property type="match status" value="1"/>
</dbReference>
<evidence type="ECO:0000256" key="5">
    <source>
        <dbReference type="ARBA" id="ARBA00023136"/>
    </source>
</evidence>
<accession>A0A1E5Q8B2</accession>
<dbReference type="EMBL" id="MCGG01000021">
    <property type="protein sequence ID" value="OEJ67604.1"/>
    <property type="molecule type" value="Genomic_DNA"/>
</dbReference>
<dbReference type="STRING" id="28181.BEN30_09280"/>
<keyword evidence="8" id="KW-1185">Reference proteome</keyword>
<evidence type="ECO:0000313" key="8">
    <source>
        <dbReference type="Proteomes" id="UP000095347"/>
    </source>
</evidence>
<dbReference type="GO" id="GO:0015035">
    <property type="term" value="F:protein-disulfide reductase activity"/>
    <property type="evidence" value="ECO:0007669"/>
    <property type="project" value="InterPro"/>
</dbReference>
<dbReference type="PIRSF" id="PIRSF033913">
    <property type="entry name" value="S-S_format_DsbB"/>
    <property type="match status" value="1"/>
</dbReference>
<dbReference type="RefSeq" id="WP_069957757.1">
    <property type="nucleotide sequence ID" value="NZ_MCGG01000021.1"/>
</dbReference>
<dbReference type="InterPro" id="IPR003752">
    <property type="entry name" value="DiS_bond_form_DsbB/BdbC"/>
</dbReference>
<evidence type="ECO:0000256" key="4">
    <source>
        <dbReference type="ARBA" id="ARBA00022989"/>
    </source>
</evidence>
<gene>
    <name evidence="7" type="ORF">BEN30_09280</name>
</gene>
<proteinExistence type="predicted"/>
<dbReference type="OrthoDB" id="9808637at2"/>
<dbReference type="InterPro" id="IPR024199">
    <property type="entry name" value="Uncharacterised_DsbB"/>
</dbReference>